<gene>
    <name evidence="6" type="ORF">KFE25_008462</name>
</gene>
<sequence length="432" mass="47950">MATLAATVVLFVWADLVPYPNTIRVAERGVADGAGPQPPAAPRGGSYGAALAAAAPVQPWARRETDRFGALPLHGAMGIPPGLWPARARANASRGAAVNVRWTARRAYGAMPAPARASAPRRAAASRTKPTWLCLDGRQAPSIFIVGCQKCGTTSLLAQMEKTLSWQGVRVQTGHAYRDEPPFFEKEKHFFSTDRIYAKGRRFYLNHFPPCSRQHAAIVDATPNYLNVPQAPRRLKEMYGAAADNLTFVLILRDPAERTESYFYHARADGWLHQPWEGAPPVKSAQYHLWTHSSLRQAAACAARGVRRLWPECDVWGLFVSLYAQQLAEWLRFFRADQFIVVPMSRYLDRNREVMADLARRLGLALAPGESAPARANKRKAKKSAADAITTKALRAFFAPHNREFTDLLKRAHVHVSPDGRFSSGDLFFERA</sequence>
<evidence type="ECO:0000256" key="3">
    <source>
        <dbReference type="PIRSR" id="PIRSR637359-1"/>
    </source>
</evidence>
<dbReference type="PANTHER" id="PTHR10605">
    <property type="entry name" value="HEPARAN SULFATE SULFOTRANSFERASE"/>
    <property type="match status" value="1"/>
</dbReference>
<evidence type="ECO:0000256" key="4">
    <source>
        <dbReference type="PIRSR" id="PIRSR637359-2"/>
    </source>
</evidence>
<keyword evidence="2" id="KW-0325">Glycoprotein</keyword>
<dbReference type="Proteomes" id="UP000751190">
    <property type="component" value="Unassembled WGS sequence"/>
</dbReference>
<dbReference type="OMA" id="WTARRAY"/>
<accession>A0A8J5XD85</accession>
<dbReference type="Pfam" id="PF00685">
    <property type="entry name" value="Sulfotransfer_1"/>
    <property type="match status" value="1"/>
</dbReference>
<evidence type="ECO:0000313" key="7">
    <source>
        <dbReference type="Proteomes" id="UP000751190"/>
    </source>
</evidence>
<keyword evidence="1" id="KW-0808">Transferase</keyword>
<feature type="active site" description="For sulfotransferase activity" evidence="3">
    <location>
        <position position="150"/>
    </location>
</feature>
<evidence type="ECO:0000256" key="2">
    <source>
        <dbReference type="ARBA" id="ARBA00023180"/>
    </source>
</evidence>
<dbReference type="SUPFAM" id="SSF52540">
    <property type="entry name" value="P-loop containing nucleoside triphosphate hydrolases"/>
    <property type="match status" value="1"/>
</dbReference>
<organism evidence="6 7">
    <name type="scientific">Diacronema lutheri</name>
    <name type="common">Unicellular marine alga</name>
    <name type="synonym">Monochrysis lutheri</name>
    <dbReference type="NCBI Taxonomy" id="2081491"/>
    <lineage>
        <taxon>Eukaryota</taxon>
        <taxon>Haptista</taxon>
        <taxon>Haptophyta</taxon>
        <taxon>Pavlovophyceae</taxon>
        <taxon>Pavlovales</taxon>
        <taxon>Pavlovaceae</taxon>
        <taxon>Diacronema</taxon>
    </lineage>
</organism>
<feature type="domain" description="Sulfotransferase" evidence="5">
    <location>
        <begin position="142"/>
        <end position="371"/>
    </location>
</feature>
<feature type="binding site" evidence="4">
    <location>
        <position position="261"/>
    </location>
    <ligand>
        <name>3'-phosphoadenylyl sulfate</name>
        <dbReference type="ChEBI" id="CHEBI:58339"/>
    </ligand>
</feature>
<dbReference type="AlphaFoldDB" id="A0A8J5XD85"/>
<dbReference type="InterPro" id="IPR037359">
    <property type="entry name" value="NST/OST"/>
</dbReference>
<dbReference type="OrthoDB" id="411451at2759"/>
<proteinExistence type="predicted"/>
<reference evidence="6" key="1">
    <citation type="submission" date="2021-05" db="EMBL/GenBank/DDBJ databases">
        <title>The genome of the haptophyte Pavlova lutheri (Diacronema luteri, Pavlovales) - a model for lipid biosynthesis in eukaryotic algae.</title>
        <authorList>
            <person name="Hulatt C.J."/>
            <person name="Posewitz M.C."/>
        </authorList>
    </citation>
    <scope>NUCLEOTIDE SEQUENCE</scope>
    <source>
        <strain evidence="6">NIVA-4/92</strain>
    </source>
</reference>
<comment type="caution">
    <text evidence="6">The sequence shown here is derived from an EMBL/GenBank/DDBJ whole genome shotgun (WGS) entry which is preliminary data.</text>
</comment>
<evidence type="ECO:0000259" key="5">
    <source>
        <dbReference type="Pfam" id="PF00685"/>
    </source>
</evidence>
<evidence type="ECO:0000256" key="1">
    <source>
        <dbReference type="ARBA" id="ARBA00022679"/>
    </source>
</evidence>
<dbReference type="GO" id="GO:0008146">
    <property type="term" value="F:sulfotransferase activity"/>
    <property type="evidence" value="ECO:0007669"/>
    <property type="project" value="InterPro"/>
</dbReference>
<dbReference type="EMBL" id="JAGTXO010000049">
    <property type="protein sequence ID" value="KAG8458665.1"/>
    <property type="molecule type" value="Genomic_DNA"/>
</dbReference>
<protein>
    <recommendedName>
        <fullName evidence="5">Sulfotransferase domain-containing protein</fullName>
    </recommendedName>
</protein>
<dbReference type="Gene3D" id="3.40.50.300">
    <property type="entry name" value="P-loop containing nucleotide triphosphate hydrolases"/>
    <property type="match status" value="1"/>
</dbReference>
<feature type="binding site" evidence="4">
    <location>
        <position position="253"/>
    </location>
    <ligand>
        <name>3'-phosphoadenylyl sulfate</name>
        <dbReference type="ChEBI" id="CHEBI:58339"/>
    </ligand>
</feature>
<dbReference type="PANTHER" id="PTHR10605:SF56">
    <property type="entry name" value="BIFUNCTIONAL HEPARAN SULFATE N-DEACETYLASE_N-SULFOTRANSFERASE"/>
    <property type="match status" value="1"/>
</dbReference>
<name>A0A8J5XD85_DIALT</name>
<evidence type="ECO:0000313" key="6">
    <source>
        <dbReference type="EMBL" id="KAG8458665.1"/>
    </source>
</evidence>
<dbReference type="InterPro" id="IPR000863">
    <property type="entry name" value="Sulfotransferase_dom"/>
</dbReference>
<dbReference type="InterPro" id="IPR027417">
    <property type="entry name" value="P-loop_NTPase"/>
</dbReference>
<keyword evidence="7" id="KW-1185">Reference proteome</keyword>